<dbReference type="InterPro" id="IPR035930">
    <property type="entry name" value="FomD-like_sf"/>
</dbReference>
<comment type="caution">
    <text evidence="5">The sequence shown here is derived from an EMBL/GenBank/DDBJ whole genome shotgun (WGS) entry which is preliminary data.</text>
</comment>
<dbReference type="AlphaFoldDB" id="A0A3E2NHJ7"/>
<reference evidence="5 6" key="1">
    <citation type="submission" date="2018-07" db="EMBL/GenBank/DDBJ databases">
        <title>New species, Clostridium PI-S10-A1B.</title>
        <authorList>
            <person name="Krishna G."/>
            <person name="Summeta K."/>
            <person name="Shikha S."/>
            <person name="Prabhu P.B."/>
            <person name="Suresh K."/>
        </authorList>
    </citation>
    <scope>NUCLEOTIDE SEQUENCE [LARGE SCALE GENOMIC DNA]</scope>
    <source>
        <strain evidence="5 6">PI-S10-A1B</strain>
    </source>
</reference>
<evidence type="ECO:0000313" key="5">
    <source>
        <dbReference type="EMBL" id="RFZ80469.1"/>
    </source>
</evidence>
<evidence type="ECO:0000256" key="3">
    <source>
        <dbReference type="ARBA" id="ARBA00023163"/>
    </source>
</evidence>
<dbReference type="Pfam" id="PF04167">
    <property type="entry name" value="DUF402"/>
    <property type="match status" value="1"/>
</dbReference>
<evidence type="ECO:0000256" key="1">
    <source>
        <dbReference type="ARBA" id="ARBA00023015"/>
    </source>
</evidence>
<protein>
    <submittedName>
        <fullName evidence="5">Helix-turn-helix domain-containing protein</fullName>
    </submittedName>
</protein>
<dbReference type="Gene3D" id="2.40.380.10">
    <property type="entry name" value="FomD-like"/>
    <property type="match status" value="1"/>
</dbReference>
<dbReference type="InterPro" id="IPR018060">
    <property type="entry name" value="HTH_AraC"/>
</dbReference>
<evidence type="ECO:0000313" key="6">
    <source>
        <dbReference type="Proteomes" id="UP000260680"/>
    </source>
</evidence>
<gene>
    <name evidence="5" type="ORF">DS742_02835</name>
</gene>
<evidence type="ECO:0000256" key="2">
    <source>
        <dbReference type="ARBA" id="ARBA00023125"/>
    </source>
</evidence>
<feature type="domain" description="HTH araC/xylS-type" evidence="4">
    <location>
        <begin position="23"/>
        <end position="121"/>
    </location>
</feature>
<dbReference type="Proteomes" id="UP000260680">
    <property type="component" value="Unassembled WGS sequence"/>
</dbReference>
<dbReference type="Pfam" id="PF12833">
    <property type="entry name" value="HTH_18"/>
    <property type="match status" value="1"/>
</dbReference>
<dbReference type="SUPFAM" id="SSF55073">
    <property type="entry name" value="Nucleotide cyclase"/>
    <property type="match status" value="1"/>
</dbReference>
<dbReference type="PANTHER" id="PTHR47504">
    <property type="entry name" value="RIGHT ORIGIN-BINDING PROTEIN"/>
    <property type="match status" value="1"/>
</dbReference>
<dbReference type="SUPFAM" id="SSF46689">
    <property type="entry name" value="Homeodomain-like"/>
    <property type="match status" value="2"/>
</dbReference>
<dbReference type="InterPro" id="IPR007295">
    <property type="entry name" value="DUF402"/>
</dbReference>
<dbReference type="Gene3D" id="1.10.10.60">
    <property type="entry name" value="Homeodomain-like"/>
    <property type="match status" value="2"/>
</dbReference>
<dbReference type="PANTHER" id="PTHR47504:SF5">
    <property type="entry name" value="RIGHT ORIGIN-BINDING PROTEIN"/>
    <property type="match status" value="1"/>
</dbReference>
<dbReference type="SUPFAM" id="SSF159234">
    <property type="entry name" value="FomD-like"/>
    <property type="match status" value="1"/>
</dbReference>
<sequence>MKSYEKYIPLNQEKQVDSYYILNDAVQYVEDHIKETISAEEIAAACNYSVSNLKYLFHKVFQYGMMEYVNRRKISEAACRLIKTQESVCQVAFYYGFSSQEVFTRAFYKIWQETPGVYRKKRHFFGLYPRQEFICDECGVFRRRYDLTGLAEELNARDCSAVVCFDIVGIRFIKTCYGKDAGEAAALHALQRLEEFLGGDCSIYRLAGDKFAVNLGGAGYYSARNETLKVLEANGTSFTFKGNEISLSMFAGVCQITAGAITSKQLFDSLNFTIETAHKRLFRSFTGPDGFQTLKLRCDDASGLYKGEVSHVYRESHMGIHGFACRIPCEETNYFFSVDDETEPVRWKTSENEYHLFFPDGEDWYRKTVFTSSKEVLRDHYYIIRNLHRQKDQCLTFTLLYLEIMCSADGRVITLNGGELKEALHEGIISKKEYRKIVNTGKSILNRIEKKRE</sequence>
<dbReference type="InterPro" id="IPR009057">
    <property type="entry name" value="Homeodomain-like_sf"/>
</dbReference>
<dbReference type="InterPro" id="IPR050959">
    <property type="entry name" value="MarA-like"/>
</dbReference>
<dbReference type="PROSITE" id="PS01124">
    <property type="entry name" value="HTH_ARAC_FAMILY_2"/>
    <property type="match status" value="1"/>
</dbReference>
<dbReference type="OrthoDB" id="45544at2"/>
<keyword evidence="3" id="KW-0804">Transcription</keyword>
<dbReference type="InterPro" id="IPR029787">
    <property type="entry name" value="Nucleotide_cyclase"/>
</dbReference>
<organism evidence="5 6">
    <name type="scientific">Lacrimispora amygdalina</name>
    <dbReference type="NCBI Taxonomy" id="253257"/>
    <lineage>
        <taxon>Bacteria</taxon>
        <taxon>Bacillati</taxon>
        <taxon>Bacillota</taxon>
        <taxon>Clostridia</taxon>
        <taxon>Lachnospirales</taxon>
        <taxon>Lachnospiraceae</taxon>
        <taxon>Lacrimispora</taxon>
    </lineage>
</organism>
<keyword evidence="2" id="KW-0238">DNA-binding</keyword>
<dbReference type="GO" id="GO:0043565">
    <property type="term" value="F:sequence-specific DNA binding"/>
    <property type="evidence" value="ECO:0007669"/>
    <property type="project" value="InterPro"/>
</dbReference>
<evidence type="ECO:0000259" key="4">
    <source>
        <dbReference type="PROSITE" id="PS01124"/>
    </source>
</evidence>
<dbReference type="EMBL" id="QOHO01000011">
    <property type="protein sequence ID" value="RFZ80469.1"/>
    <property type="molecule type" value="Genomic_DNA"/>
</dbReference>
<dbReference type="InterPro" id="IPR043128">
    <property type="entry name" value="Rev_trsase/Diguanyl_cyclase"/>
</dbReference>
<dbReference type="Gene3D" id="3.30.70.270">
    <property type="match status" value="1"/>
</dbReference>
<accession>A0A3E2NHJ7</accession>
<dbReference type="SMART" id="SM00342">
    <property type="entry name" value="HTH_ARAC"/>
    <property type="match status" value="1"/>
</dbReference>
<name>A0A3E2NHJ7_9FIRM</name>
<proteinExistence type="predicted"/>
<dbReference type="GO" id="GO:0003700">
    <property type="term" value="F:DNA-binding transcription factor activity"/>
    <property type="evidence" value="ECO:0007669"/>
    <property type="project" value="InterPro"/>
</dbReference>
<keyword evidence="1" id="KW-0805">Transcription regulation</keyword>